<reference evidence="1 2" key="1">
    <citation type="submission" date="2018-11" db="EMBL/GenBank/DDBJ databases">
        <authorList>
            <consortium name="Pathogen Informatics"/>
        </authorList>
    </citation>
    <scope>NUCLEOTIDE SEQUENCE [LARGE SCALE GENOMIC DNA]</scope>
    <source>
        <strain evidence="1 2">Zambia</strain>
    </source>
</reference>
<evidence type="ECO:0000313" key="1">
    <source>
        <dbReference type="EMBL" id="VDP29289.1"/>
    </source>
</evidence>
<organism evidence="1 2">
    <name type="scientific">Schistosoma margrebowiei</name>
    <dbReference type="NCBI Taxonomy" id="48269"/>
    <lineage>
        <taxon>Eukaryota</taxon>
        <taxon>Metazoa</taxon>
        <taxon>Spiralia</taxon>
        <taxon>Lophotrochozoa</taxon>
        <taxon>Platyhelminthes</taxon>
        <taxon>Trematoda</taxon>
        <taxon>Digenea</taxon>
        <taxon>Strigeidida</taxon>
        <taxon>Schistosomatoidea</taxon>
        <taxon>Schistosomatidae</taxon>
        <taxon>Schistosoma</taxon>
    </lineage>
</organism>
<keyword evidence="2" id="KW-1185">Reference proteome</keyword>
<name>A0A183MRZ4_9TREM</name>
<gene>
    <name evidence="1" type="ORF">SMRZ_LOCUS18819</name>
</gene>
<dbReference type="EMBL" id="UZAI01017769">
    <property type="protein sequence ID" value="VDP29289.1"/>
    <property type="molecule type" value="Genomic_DNA"/>
</dbReference>
<evidence type="ECO:0000313" key="2">
    <source>
        <dbReference type="Proteomes" id="UP000277204"/>
    </source>
</evidence>
<dbReference type="AlphaFoldDB" id="A0A183MRZ4"/>
<sequence length="149" mass="16812">MGQLYDTKKKPVGKHSKLERPVKYKEGKIISGIQEQLTRWVGHFEELLNRPAPLNPSDVEATSTDLPIGVTLPTVEEMGPKKTSLKISKMTSTWQSSSRMLISFIQSSIGPSIRNEYPIVQGHRVFEYGPQHMKVIKNDLIPIHLPSVH</sequence>
<dbReference type="Proteomes" id="UP000277204">
    <property type="component" value="Unassembled WGS sequence"/>
</dbReference>
<accession>A0A183MRZ4</accession>
<protein>
    <submittedName>
        <fullName evidence="1">Uncharacterized protein</fullName>
    </submittedName>
</protein>
<proteinExistence type="predicted"/>